<evidence type="ECO:0000259" key="8">
    <source>
        <dbReference type="Pfam" id="PF10644"/>
    </source>
</evidence>
<dbReference type="CDD" id="cd06060">
    <property type="entry name" value="misato"/>
    <property type="match status" value="1"/>
</dbReference>
<dbReference type="AlphaFoldDB" id="A0AAW1ANJ8"/>
<dbReference type="Pfam" id="PF10644">
    <property type="entry name" value="Misat_Tub_SegII"/>
    <property type="match status" value="1"/>
</dbReference>
<feature type="domain" description="Misato Segment II tubulin-like" evidence="8">
    <location>
        <begin position="58"/>
        <end position="170"/>
    </location>
</feature>
<comment type="function">
    <text evidence="7">Involved in the regulation of mitochondrial distribution and morphology. Required for mitochondrial fusion and mitochondrial network formation.</text>
</comment>
<dbReference type="EMBL" id="JAOTOJ010000019">
    <property type="protein sequence ID" value="KAK9391101.1"/>
    <property type="molecule type" value="Genomic_DNA"/>
</dbReference>
<protein>
    <recommendedName>
        <fullName evidence="4">Protein misato homolog 1</fullName>
    </recommendedName>
</protein>
<proteinExistence type="inferred from homology"/>
<evidence type="ECO:0000259" key="9">
    <source>
        <dbReference type="Pfam" id="PF14881"/>
    </source>
</evidence>
<dbReference type="Proteomes" id="UP001474421">
    <property type="component" value="Unassembled WGS sequence"/>
</dbReference>
<evidence type="ECO:0000256" key="5">
    <source>
        <dbReference type="ARBA" id="ARBA00022490"/>
    </source>
</evidence>
<gene>
    <name evidence="10" type="ORF">NXF25_018431</name>
</gene>
<feature type="domain" description="DML1/Misato tubulin" evidence="9">
    <location>
        <begin position="210"/>
        <end position="392"/>
    </location>
</feature>
<dbReference type="Gene3D" id="3.40.50.1440">
    <property type="entry name" value="Tubulin/FtsZ, GTPase domain"/>
    <property type="match status" value="1"/>
</dbReference>
<sequence length="625" mass="68734">MEAVGGSLLTGGRWEPMKRSRCLSPPLQSRATDGLTIRACADPRELETTAGGKMSGVREVVTLQLGHYASSVGAHWWGLQEALFLSNSTASDLDEVIQHDVLFRTGRTLQGRETFTPRLILMDLKESLAALKQEGYLYEDPKNNIPVAWKGNLTTHQQNPVPPSPFLEGFDQPEGQRFSNGDFVSKTLPAGKGKLQQLTKPLASERPAPTWSDFLRTNLHPRSILTIHEYNREEEASRLEAFGQGEKLLQDGRYLEELEDRLHFYVEECDYLQGFQLLCDLHNGFSGLGSKAAELLQDEYAGKGILACGLTPVLQSNLPHRNFYRLMNTALGIVRLASHSSLFCPLSLNGNLGLKLDGPVALPYVHYEPSLDYHTSAILATALDTLTIPYRLQASDISMASLTESLNFSGRKVAEASAALPFPVAEDQSLPDALYSQQPSTAWCPLSSCGNPGDAGCFAQSVVLRGISKRQQVSNAPPGTEPKSILHTCETGQEVLAHYLHTVSPQTLSTSLLLQGPCKLLAPYPPFFSPFLNKHGFLSKKPSRSPAQVESLPVLAAFQSSAGLYQTLSDVYRKLHGTDLRRWVSFFSAGMETDDFQEALDELRTLSLCYRKGSLDENSDSDDTD</sequence>
<dbReference type="PANTHER" id="PTHR13391:SF0">
    <property type="entry name" value="PROTEIN MISATO HOMOLOG 1"/>
    <property type="match status" value="1"/>
</dbReference>
<comment type="similarity">
    <text evidence="3">Belongs to the misato family.</text>
</comment>
<name>A0AAW1ANJ8_CROAD</name>
<dbReference type="InterPro" id="IPR019605">
    <property type="entry name" value="Misato_II_tubulin-like"/>
</dbReference>
<dbReference type="InterPro" id="IPR029209">
    <property type="entry name" value="DML1/Misato_tubulin"/>
</dbReference>
<dbReference type="SUPFAM" id="SSF52490">
    <property type="entry name" value="Tubulin nucleotide-binding domain-like"/>
    <property type="match status" value="1"/>
</dbReference>
<evidence type="ECO:0000256" key="3">
    <source>
        <dbReference type="ARBA" id="ARBA00008507"/>
    </source>
</evidence>
<dbReference type="PANTHER" id="PTHR13391">
    <property type="entry name" value="MITOCHONDRIAL DISTRIBUTION REGULATOR MISATO"/>
    <property type="match status" value="1"/>
</dbReference>
<keyword evidence="5" id="KW-0963">Cytoplasm</keyword>
<evidence type="ECO:0000256" key="2">
    <source>
        <dbReference type="ARBA" id="ARBA00004496"/>
    </source>
</evidence>
<organism evidence="10 11">
    <name type="scientific">Crotalus adamanteus</name>
    <name type="common">Eastern diamondback rattlesnake</name>
    <dbReference type="NCBI Taxonomy" id="8729"/>
    <lineage>
        <taxon>Eukaryota</taxon>
        <taxon>Metazoa</taxon>
        <taxon>Chordata</taxon>
        <taxon>Craniata</taxon>
        <taxon>Vertebrata</taxon>
        <taxon>Euteleostomi</taxon>
        <taxon>Lepidosauria</taxon>
        <taxon>Squamata</taxon>
        <taxon>Bifurcata</taxon>
        <taxon>Unidentata</taxon>
        <taxon>Episquamata</taxon>
        <taxon>Toxicofera</taxon>
        <taxon>Serpentes</taxon>
        <taxon>Colubroidea</taxon>
        <taxon>Viperidae</taxon>
        <taxon>Crotalinae</taxon>
        <taxon>Crotalus</taxon>
    </lineage>
</organism>
<keyword evidence="6" id="KW-0496">Mitochondrion</keyword>
<evidence type="ECO:0000313" key="10">
    <source>
        <dbReference type="EMBL" id="KAK9391101.1"/>
    </source>
</evidence>
<evidence type="ECO:0000256" key="7">
    <source>
        <dbReference type="ARBA" id="ARBA00045225"/>
    </source>
</evidence>
<comment type="caution">
    <text evidence="10">The sequence shown here is derived from an EMBL/GenBank/DDBJ whole genome shotgun (WGS) entry which is preliminary data.</text>
</comment>
<evidence type="ECO:0000256" key="6">
    <source>
        <dbReference type="ARBA" id="ARBA00023128"/>
    </source>
</evidence>
<accession>A0AAW1ANJ8</accession>
<dbReference type="InterPro" id="IPR049942">
    <property type="entry name" value="DML1/Misato"/>
</dbReference>
<keyword evidence="11" id="KW-1185">Reference proteome</keyword>
<dbReference type="GO" id="GO:0007005">
    <property type="term" value="P:mitochondrion organization"/>
    <property type="evidence" value="ECO:0007669"/>
    <property type="project" value="InterPro"/>
</dbReference>
<dbReference type="InterPro" id="IPR036525">
    <property type="entry name" value="Tubulin/FtsZ_GTPase_sf"/>
</dbReference>
<comment type="subcellular location">
    <subcellularLocation>
        <location evidence="2">Cytoplasm</location>
    </subcellularLocation>
    <subcellularLocation>
        <location evidence="1">Mitochondrion</location>
    </subcellularLocation>
</comment>
<reference evidence="10 11" key="1">
    <citation type="journal article" date="2024" name="Proc. Natl. Acad. Sci. U.S.A.">
        <title>The genetic regulatory architecture and epigenomic basis for age-related changes in rattlesnake venom.</title>
        <authorList>
            <person name="Hogan M.P."/>
            <person name="Holding M.L."/>
            <person name="Nystrom G.S."/>
            <person name="Colston T.J."/>
            <person name="Bartlett D.A."/>
            <person name="Mason A.J."/>
            <person name="Ellsworth S.A."/>
            <person name="Rautsaw R.M."/>
            <person name="Lawrence K.C."/>
            <person name="Strickland J.L."/>
            <person name="He B."/>
            <person name="Fraser P."/>
            <person name="Margres M.J."/>
            <person name="Gilbert D.M."/>
            <person name="Gibbs H.L."/>
            <person name="Parkinson C.L."/>
            <person name="Rokyta D.R."/>
        </authorList>
    </citation>
    <scope>NUCLEOTIDE SEQUENCE [LARGE SCALE GENOMIC DNA]</scope>
    <source>
        <strain evidence="10">DRR0105</strain>
    </source>
</reference>
<evidence type="ECO:0000256" key="4">
    <source>
        <dbReference type="ARBA" id="ARBA00017321"/>
    </source>
</evidence>
<evidence type="ECO:0000313" key="11">
    <source>
        <dbReference type="Proteomes" id="UP001474421"/>
    </source>
</evidence>
<evidence type="ECO:0000256" key="1">
    <source>
        <dbReference type="ARBA" id="ARBA00004173"/>
    </source>
</evidence>
<dbReference type="GO" id="GO:0005739">
    <property type="term" value="C:mitochondrion"/>
    <property type="evidence" value="ECO:0007669"/>
    <property type="project" value="UniProtKB-SubCell"/>
</dbReference>
<dbReference type="Pfam" id="PF14881">
    <property type="entry name" value="Tubulin_3"/>
    <property type="match status" value="1"/>
</dbReference>